<keyword evidence="2" id="KW-1185">Reference proteome</keyword>
<dbReference type="EMBL" id="LT605205">
    <property type="protein sequence ID" value="SCD20469.1"/>
    <property type="molecule type" value="Genomic_DNA"/>
</dbReference>
<evidence type="ECO:0000313" key="2">
    <source>
        <dbReference type="Proteomes" id="UP000187464"/>
    </source>
</evidence>
<gene>
    <name evidence="1" type="ORF">PSM36_1649</name>
</gene>
<accession>A0A1R3T373</accession>
<dbReference type="AlphaFoldDB" id="A0A1R3T373"/>
<dbReference type="STRING" id="1642647.PSM36_1649"/>
<protein>
    <submittedName>
        <fullName evidence="1">Uncharacterized protein</fullName>
    </submittedName>
</protein>
<reference evidence="1 2" key="1">
    <citation type="submission" date="2016-08" db="EMBL/GenBank/DDBJ databases">
        <authorList>
            <person name="Seilhamer J.J."/>
        </authorList>
    </citation>
    <scope>NUCLEOTIDE SEQUENCE [LARGE SCALE GENOMIC DNA]</scope>
    <source>
        <strain evidence="1">M3/6</strain>
    </source>
</reference>
<proteinExistence type="predicted"/>
<dbReference type="KEGG" id="psac:PSM36_1649"/>
<organism evidence="1 2">
    <name type="scientific">Proteiniphilum saccharofermentans</name>
    <dbReference type="NCBI Taxonomy" id="1642647"/>
    <lineage>
        <taxon>Bacteria</taxon>
        <taxon>Pseudomonadati</taxon>
        <taxon>Bacteroidota</taxon>
        <taxon>Bacteroidia</taxon>
        <taxon>Bacteroidales</taxon>
        <taxon>Dysgonomonadaceae</taxon>
        <taxon>Proteiniphilum</taxon>
    </lineage>
</organism>
<evidence type="ECO:0000313" key="1">
    <source>
        <dbReference type="EMBL" id="SCD20469.1"/>
    </source>
</evidence>
<name>A0A1R3T373_9BACT</name>
<sequence>MFIILIITNKATANRVPNLQSATLTGVRIIQQIYNELSNYKIKS</sequence>
<dbReference type="Proteomes" id="UP000187464">
    <property type="component" value="Chromosome I"/>
</dbReference>